<dbReference type="EMBL" id="BDUD01000001">
    <property type="protein sequence ID" value="GBG16948.1"/>
    <property type="molecule type" value="Genomic_DNA"/>
</dbReference>
<keyword evidence="3" id="KW-1185">Reference proteome</keyword>
<gene>
    <name evidence="2" type="ORF">NIES4072_05940</name>
</gene>
<reference evidence="2 3" key="1">
    <citation type="submission" date="2017-06" db="EMBL/GenBank/DDBJ databases">
        <title>Genome sequencing of cyanobaciteial culture collection at National Institute for Environmental Studies (NIES).</title>
        <authorList>
            <person name="Hirose Y."/>
            <person name="Shimura Y."/>
            <person name="Fujisawa T."/>
            <person name="Nakamura Y."/>
            <person name="Kawachi M."/>
        </authorList>
    </citation>
    <scope>NUCLEOTIDE SEQUENCE [LARGE SCALE GENOMIC DNA]</scope>
    <source>
        <strain evidence="2 3">NIES-4072</strain>
    </source>
</reference>
<evidence type="ECO:0000256" key="1">
    <source>
        <dbReference type="SAM" id="MobiDB-lite"/>
    </source>
</evidence>
<evidence type="ECO:0000313" key="3">
    <source>
        <dbReference type="Proteomes" id="UP000245124"/>
    </source>
</evidence>
<proteinExistence type="predicted"/>
<comment type="caution">
    <text evidence="2">The sequence shown here is derived from an EMBL/GenBank/DDBJ whole genome shotgun (WGS) entry which is preliminary data.</text>
</comment>
<dbReference type="Proteomes" id="UP000245124">
    <property type="component" value="Unassembled WGS sequence"/>
</dbReference>
<feature type="region of interest" description="Disordered" evidence="1">
    <location>
        <begin position="70"/>
        <end position="99"/>
    </location>
</feature>
<evidence type="ECO:0000313" key="2">
    <source>
        <dbReference type="EMBL" id="GBG16948.1"/>
    </source>
</evidence>
<dbReference type="AlphaFoldDB" id="A0A2R5FHW6"/>
<organism evidence="2 3">
    <name type="scientific">Nostoc commune NIES-4072</name>
    <dbReference type="NCBI Taxonomy" id="2005467"/>
    <lineage>
        <taxon>Bacteria</taxon>
        <taxon>Bacillati</taxon>
        <taxon>Cyanobacteriota</taxon>
        <taxon>Cyanophyceae</taxon>
        <taxon>Nostocales</taxon>
        <taxon>Nostocaceae</taxon>
        <taxon>Nostoc</taxon>
    </lineage>
</organism>
<protein>
    <submittedName>
        <fullName evidence="2">Uncharacterized protein</fullName>
    </submittedName>
</protein>
<name>A0A2R5FHW6_NOSCO</name>
<accession>A0A2R5FHW6</accession>
<sequence length="99" mass="11713">MNSYIDRTLIREQLTILIMASKFIDVREYTVRAHKRQIHTRVFQFVCKECNDLTKRETFGPRPLYCERCRPPQAPKKSQPASHKAKPRAMSYKSDIDLN</sequence>